<protein>
    <submittedName>
        <fullName evidence="2">Uncharacterized protein</fullName>
    </submittedName>
</protein>
<dbReference type="EMBL" id="BTSY01000002">
    <property type="protein sequence ID" value="GMT16089.1"/>
    <property type="molecule type" value="Genomic_DNA"/>
</dbReference>
<evidence type="ECO:0000313" key="1">
    <source>
        <dbReference type="EMBL" id="GMT16089.1"/>
    </source>
</evidence>
<keyword evidence="3" id="KW-1185">Reference proteome</keyword>
<comment type="caution">
    <text evidence="2">The sequence shown here is derived from an EMBL/GenBank/DDBJ whole genome shotgun (WGS) entry which is preliminary data.</text>
</comment>
<gene>
    <name evidence="2" type="ORF">PFISCL1PPCAC_29029</name>
    <name evidence="1" type="ORF">PFISCL1PPCAC_7386</name>
</gene>
<dbReference type="AlphaFoldDB" id="A0AAV5X2F2"/>
<feature type="non-terminal residue" evidence="2">
    <location>
        <position position="1"/>
    </location>
</feature>
<dbReference type="EMBL" id="BTSY01000241">
    <property type="protein sequence ID" value="GMT37731.1"/>
    <property type="molecule type" value="Genomic_DNA"/>
</dbReference>
<name>A0AAV5X2F2_9BILA</name>
<evidence type="ECO:0000313" key="2">
    <source>
        <dbReference type="EMBL" id="GMT37731.1"/>
    </source>
</evidence>
<feature type="non-terminal residue" evidence="2">
    <location>
        <position position="125"/>
    </location>
</feature>
<reference evidence="2" key="1">
    <citation type="submission" date="2023-10" db="EMBL/GenBank/DDBJ databases">
        <title>Genome assembly of Pristionchus species.</title>
        <authorList>
            <person name="Yoshida K."/>
            <person name="Sommer R.J."/>
        </authorList>
    </citation>
    <scope>NUCLEOTIDE SEQUENCE</scope>
    <source>
        <strain evidence="2">RS5133</strain>
    </source>
</reference>
<sequence length="125" mass="13126">LPVSSCGQTHTPVGMVTVREKQSHEHPQPKFGLAPSRQKQPALVPFVTPVAGYGLVPMVGPSLRMGKPGAAVTPVPVPPGITGIGLASPGQLHWYCALAGPFILIMMHWQAWLGGTVWVTGGSYP</sequence>
<evidence type="ECO:0000313" key="3">
    <source>
        <dbReference type="Proteomes" id="UP001432322"/>
    </source>
</evidence>
<dbReference type="Proteomes" id="UP001432322">
    <property type="component" value="Unassembled WGS sequence"/>
</dbReference>
<organism evidence="2 3">
    <name type="scientific">Pristionchus fissidentatus</name>
    <dbReference type="NCBI Taxonomy" id="1538716"/>
    <lineage>
        <taxon>Eukaryota</taxon>
        <taxon>Metazoa</taxon>
        <taxon>Ecdysozoa</taxon>
        <taxon>Nematoda</taxon>
        <taxon>Chromadorea</taxon>
        <taxon>Rhabditida</taxon>
        <taxon>Rhabditina</taxon>
        <taxon>Diplogasteromorpha</taxon>
        <taxon>Diplogasteroidea</taxon>
        <taxon>Neodiplogasteridae</taxon>
        <taxon>Pristionchus</taxon>
    </lineage>
</organism>
<proteinExistence type="predicted"/>
<accession>A0AAV5X2F2</accession>